<name>A5DJL5_PICGU</name>
<dbReference type="eggNOG" id="KOG4113">
    <property type="taxonomic scope" value="Eukaryota"/>
</dbReference>
<proteinExistence type="predicted"/>
<dbReference type="InParanoid" id="A5DJL5"/>
<dbReference type="GO" id="GO:0008270">
    <property type="term" value="F:zinc ion binding"/>
    <property type="evidence" value="ECO:0007669"/>
    <property type="project" value="TreeGrafter"/>
</dbReference>
<dbReference type="VEuPathDB" id="FungiDB:PGUG_03466"/>
<dbReference type="PROSITE" id="PS51796">
    <property type="entry name" value="MSS4"/>
    <property type="match status" value="1"/>
</dbReference>
<dbReference type="GeneID" id="5126224"/>
<gene>
    <name evidence="4" type="ORF">PGUG_03466</name>
</gene>
<evidence type="ECO:0000313" key="5">
    <source>
        <dbReference type="Proteomes" id="UP000001997"/>
    </source>
</evidence>
<dbReference type="InterPro" id="IPR011057">
    <property type="entry name" value="Mss4-like_sf"/>
</dbReference>
<dbReference type="KEGG" id="pgu:PGUG_03466"/>
<evidence type="ECO:0000256" key="1">
    <source>
        <dbReference type="ARBA" id="ARBA00022448"/>
    </source>
</evidence>
<dbReference type="AlphaFoldDB" id="A5DJL5"/>
<dbReference type="GO" id="GO:0005829">
    <property type="term" value="C:cytosol"/>
    <property type="evidence" value="ECO:0007669"/>
    <property type="project" value="TreeGrafter"/>
</dbReference>
<protein>
    <submittedName>
        <fullName evidence="4">Uncharacterized protein</fullName>
    </submittedName>
</protein>
<keyword evidence="1" id="KW-0813">Transport</keyword>
<dbReference type="STRING" id="294746.A5DJL5"/>
<dbReference type="EMBL" id="CH408158">
    <property type="protein sequence ID" value="EDK39368.2"/>
    <property type="molecule type" value="Genomic_DNA"/>
</dbReference>
<dbReference type="SUPFAM" id="SSF51316">
    <property type="entry name" value="Mss4-like"/>
    <property type="match status" value="1"/>
</dbReference>
<evidence type="ECO:0000256" key="3">
    <source>
        <dbReference type="ARBA" id="ARBA00022927"/>
    </source>
</evidence>
<dbReference type="Pfam" id="PF04421">
    <property type="entry name" value="Mss4"/>
    <property type="match status" value="1"/>
</dbReference>
<dbReference type="GO" id="GO:0016020">
    <property type="term" value="C:membrane"/>
    <property type="evidence" value="ECO:0007669"/>
    <property type="project" value="TreeGrafter"/>
</dbReference>
<dbReference type="GO" id="GO:0015031">
    <property type="term" value="P:protein transport"/>
    <property type="evidence" value="ECO:0007669"/>
    <property type="project" value="UniProtKB-KW"/>
</dbReference>
<dbReference type="Gene3D" id="2.170.150.10">
    <property type="entry name" value="Metal Binding Protein, Guanine Nucleotide Exchange Factor, Chain A"/>
    <property type="match status" value="1"/>
</dbReference>
<accession>A5DJL5</accession>
<dbReference type="PANTHER" id="PTHR13276:SF0">
    <property type="entry name" value="GUANINE NUCLEOTIDE EXCHANGE FACTOR MSS4"/>
    <property type="match status" value="1"/>
</dbReference>
<dbReference type="GO" id="GO:0005085">
    <property type="term" value="F:guanyl-nucleotide exchange factor activity"/>
    <property type="evidence" value="ECO:0007669"/>
    <property type="project" value="UniProtKB-KW"/>
</dbReference>
<dbReference type="HOGENOM" id="CLU_124782_1_0_1"/>
<dbReference type="RefSeq" id="XP_001484085.2">
    <property type="nucleotide sequence ID" value="XM_001484035.1"/>
</dbReference>
<sequence>MKFVEYPEVDGPEIRPSILRCPFSPCNARIIASDNLSQVKVHNSPSLVNVSKDQVHDVFYMINDVWDFDNIGVSRPATDIQQPTIDGEESNLDIKIERLLICSECDKGPLGFAGFEGDETDVKKLKYFLSCKSVLYQLQ</sequence>
<dbReference type="OMA" id="GPIGMVC"/>
<dbReference type="Proteomes" id="UP000001997">
    <property type="component" value="Unassembled WGS sequence"/>
</dbReference>
<keyword evidence="5" id="KW-1185">Reference proteome</keyword>
<reference evidence="4 5" key="1">
    <citation type="journal article" date="2009" name="Nature">
        <title>Evolution of pathogenicity and sexual reproduction in eight Candida genomes.</title>
        <authorList>
            <person name="Butler G."/>
            <person name="Rasmussen M.D."/>
            <person name="Lin M.F."/>
            <person name="Santos M.A."/>
            <person name="Sakthikumar S."/>
            <person name="Munro C.A."/>
            <person name="Rheinbay E."/>
            <person name="Grabherr M."/>
            <person name="Forche A."/>
            <person name="Reedy J.L."/>
            <person name="Agrafioti I."/>
            <person name="Arnaud M.B."/>
            <person name="Bates S."/>
            <person name="Brown A.J."/>
            <person name="Brunke S."/>
            <person name="Costanzo M.C."/>
            <person name="Fitzpatrick D.A."/>
            <person name="de Groot P.W."/>
            <person name="Harris D."/>
            <person name="Hoyer L.L."/>
            <person name="Hube B."/>
            <person name="Klis F.M."/>
            <person name="Kodira C."/>
            <person name="Lennard N."/>
            <person name="Logue M.E."/>
            <person name="Martin R."/>
            <person name="Neiman A.M."/>
            <person name="Nikolaou E."/>
            <person name="Quail M.A."/>
            <person name="Quinn J."/>
            <person name="Santos M.C."/>
            <person name="Schmitzberger F.F."/>
            <person name="Sherlock G."/>
            <person name="Shah P."/>
            <person name="Silverstein K.A."/>
            <person name="Skrzypek M.S."/>
            <person name="Soll D."/>
            <person name="Staggs R."/>
            <person name="Stansfield I."/>
            <person name="Stumpf M.P."/>
            <person name="Sudbery P.E."/>
            <person name="Srikantha T."/>
            <person name="Zeng Q."/>
            <person name="Berman J."/>
            <person name="Berriman M."/>
            <person name="Heitman J."/>
            <person name="Gow N.A."/>
            <person name="Lorenz M.C."/>
            <person name="Birren B.W."/>
            <person name="Kellis M."/>
            <person name="Cuomo C.A."/>
        </authorList>
    </citation>
    <scope>NUCLEOTIDE SEQUENCE [LARGE SCALE GENOMIC DNA]</scope>
    <source>
        <strain evidence="5">ATCC 6260 / CBS 566 / DSM 6381 / JCM 1539 / NBRC 10279 / NRRL Y-324</strain>
    </source>
</reference>
<dbReference type="GO" id="GO:0007264">
    <property type="term" value="P:small GTPase-mediated signal transduction"/>
    <property type="evidence" value="ECO:0007669"/>
    <property type="project" value="InterPro"/>
</dbReference>
<organism evidence="4 5">
    <name type="scientific">Meyerozyma guilliermondii (strain ATCC 6260 / CBS 566 / DSM 6381 / JCM 1539 / NBRC 10279 / NRRL Y-324)</name>
    <name type="common">Yeast</name>
    <name type="synonym">Candida guilliermondii</name>
    <dbReference type="NCBI Taxonomy" id="294746"/>
    <lineage>
        <taxon>Eukaryota</taxon>
        <taxon>Fungi</taxon>
        <taxon>Dikarya</taxon>
        <taxon>Ascomycota</taxon>
        <taxon>Saccharomycotina</taxon>
        <taxon>Pichiomycetes</taxon>
        <taxon>Debaryomycetaceae</taxon>
        <taxon>Meyerozyma</taxon>
    </lineage>
</organism>
<dbReference type="InterPro" id="IPR007515">
    <property type="entry name" value="Mss4"/>
</dbReference>
<dbReference type="GO" id="GO:0006892">
    <property type="term" value="P:post-Golgi vesicle-mediated transport"/>
    <property type="evidence" value="ECO:0007669"/>
    <property type="project" value="TreeGrafter"/>
</dbReference>
<evidence type="ECO:0000256" key="2">
    <source>
        <dbReference type="ARBA" id="ARBA00022658"/>
    </source>
</evidence>
<dbReference type="OrthoDB" id="30840at2759"/>
<dbReference type="FunCoup" id="A5DJL5">
    <property type="interactions" value="50"/>
</dbReference>
<keyword evidence="2" id="KW-0344">Guanine-nucleotide releasing factor</keyword>
<dbReference type="PANTHER" id="PTHR13276">
    <property type="entry name" value="GUANINE NUCLEOTIDE EXCHANGE FACTOR MSS4"/>
    <property type="match status" value="1"/>
</dbReference>
<keyword evidence="3" id="KW-0653">Protein transport</keyword>
<dbReference type="InterPro" id="IPR011323">
    <property type="entry name" value="Mss4/transl-control_tumour"/>
</dbReference>
<evidence type="ECO:0000313" key="4">
    <source>
        <dbReference type="EMBL" id="EDK39368.2"/>
    </source>
</evidence>